<evidence type="ECO:0000259" key="7">
    <source>
        <dbReference type="Pfam" id="PF14322"/>
    </source>
</evidence>
<dbReference type="InterPro" id="IPR033985">
    <property type="entry name" value="SusD-like_N"/>
</dbReference>
<keyword evidence="5" id="KW-0998">Cell outer membrane</keyword>
<evidence type="ECO:0000313" key="8">
    <source>
        <dbReference type="EMBL" id="RGY20860.1"/>
    </source>
</evidence>
<comment type="caution">
    <text evidence="8">The sequence shown here is derived from an EMBL/GenBank/DDBJ whole genome shotgun (WGS) entry which is preliminary data.</text>
</comment>
<evidence type="ECO:0000313" key="9">
    <source>
        <dbReference type="Proteomes" id="UP000286063"/>
    </source>
</evidence>
<reference evidence="8 9" key="1">
    <citation type="submission" date="2018-08" db="EMBL/GenBank/DDBJ databases">
        <title>A genome reference for cultivated species of the human gut microbiota.</title>
        <authorList>
            <person name="Zou Y."/>
            <person name="Xue W."/>
            <person name="Luo G."/>
        </authorList>
    </citation>
    <scope>NUCLEOTIDE SEQUENCE [LARGE SCALE GENOMIC DNA]</scope>
    <source>
        <strain evidence="8 9">OF02-7</strain>
    </source>
</reference>
<dbReference type="Gene3D" id="1.25.40.390">
    <property type="match status" value="1"/>
</dbReference>
<comment type="similarity">
    <text evidence="2">Belongs to the SusD family.</text>
</comment>
<sequence length="496" mass="57867">MKNKLLHVILLLSVLACSCNDWLDVKPKTEKDEKSMFNTANGFKNALIACYVKLNSSNLFGKRLLVTDIEYMAQHWSWTEANYMNQRMLKNFYYEADYPQEFFSTVYRELYNTIAQANIILKNISEHKDVMANEDLRAIVEGEALAIRAFCHMEVLRLFGQVPQNATIKVELPYAEMVSTELIPYYTFSDFVQLILRDMDAAEALFKDHDPLFDYTFEELDNFSDTENYNVSLEDDFLGYRRFRFNYYAMKALKARLYLYLGEKEKAYKLAMEVIRAVDKNGNKVLSLAGNKDIQNKNYALPSECILALSNYDLEKNVMSMFDITSATRIYLTEQQFSQDLFAGQSTSVNNRALIWDLTVNTLGSTLPTPMKYNQPESSDNTDINELVSRKQVIPLVRLSELYLVAMETSTSLDEINRLYAEYMKERGVMANTLTQDQVMTEIVREYRREFFAEGQMFYAYKRWGAKNMLWKTDREVRERDYVAPLPNTELKTNKE</sequence>
<dbReference type="Pfam" id="PF14322">
    <property type="entry name" value="SusD-like_3"/>
    <property type="match status" value="1"/>
</dbReference>
<accession>A0A413ISZ6</accession>
<dbReference type="AlphaFoldDB" id="A0A413ISZ6"/>
<feature type="domain" description="SusD-like N-terminal" evidence="7">
    <location>
        <begin position="21"/>
        <end position="208"/>
    </location>
</feature>
<comment type="subcellular location">
    <subcellularLocation>
        <location evidence="1">Cell outer membrane</location>
    </subcellularLocation>
</comment>
<feature type="domain" description="RagB/SusD" evidence="6">
    <location>
        <begin position="381"/>
        <end position="473"/>
    </location>
</feature>
<evidence type="ECO:0000256" key="3">
    <source>
        <dbReference type="ARBA" id="ARBA00022729"/>
    </source>
</evidence>
<dbReference type="PROSITE" id="PS51257">
    <property type="entry name" value="PROKAR_LIPOPROTEIN"/>
    <property type="match status" value="1"/>
</dbReference>
<evidence type="ECO:0000256" key="1">
    <source>
        <dbReference type="ARBA" id="ARBA00004442"/>
    </source>
</evidence>
<proteinExistence type="inferred from homology"/>
<organism evidence="8 9">
    <name type="scientific">Butyricimonas virosa</name>
    <dbReference type="NCBI Taxonomy" id="544645"/>
    <lineage>
        <taxon>Bacteria</taxon>
        <taxon>Pseudomonadati</taxon>
        <taxon>Bacteroidota</taxon>
        <taxon>Bacteroidia</taxon>
        <taxon>Bacteroidales</taxon>
        <taxon>Odoribacteraceae</taxon>
        <taxon>Butyricimonas</taxon>
    </lineage>
</organism>
<dbReference type="OrthoDB" id="727588at2"/>
<dbReference type="SUPFAM" id="SSF48452">
    <property type="entry name" value="TPR-like"/>
    <property type="match status" value="1"/>
</dbReference>
<keyword evidence="4" id="KW-0472">Membrane</keyword>
<protein>
    <submittedName>
        <fullName evidence="8">RagB/SusD family nutrient uptake outer membrane protein</fullName>
    </submittedName>
</protein>
<evidence type="ECO:0000256" key="4">
    <source>
        <dbReference type="ARBA" id="ARBA00023136"/>
    </source>
</evidence>
<evidence type="ECO:0000256" key="5">
    <source>
        <dbReference type="ARBA" id="ARBA00023237"/>
    </source>
</evidence>
<dbReference type="EMBL" id="QSCR01000002">
    <property type="protein sequence ID" value="RGY20860.1"/>
    <property type="molecule type" value="Genomic_DNA"/>
</dbReference>
<dbReference type="InterPro" id="IPR011990">
    <property type="entry name" value="TPR-like_helical_dom_sf"/>
</dbReference>
<gene>
    <name evidence="8" type="ORF">DXA50_02020</name>
</gene>
<dbReference type="InterPro" id="IPR012944">
    <property type="entry name" value="SusD_RagB_dom"/>
</dbReference>
<evidence type="ECO:0000256" key="2">
    <source>
        <dbReference type="ARBA" id="ARBA00006275"/>
    </source>
</evidence>
<keyword evidence="3" id="KW-0732">Signal</keyword>
<name>A0A413ISZ6_9BACT</name>
<dbReference type="Proteomes" id="UP000286063">
    <property type="component" value="Unassembled WGS sequence"/>
</dbReference>
<dbReference type="Pfam" id="PF07980">
    <property type="entry name" value="SusD_RagB"/>
    <property type="match status" value="1"/>
</dbReference>
<dbReference type="RefSeq" id="WP_117774621.1">
    <property type="nucleotide sequence ID" value="NZ_QSCR01000002.1"/>
</dbReference>
<dbReference type="GO" id="GO:0009279">
    <property type="term" value="C:cell outer membrane"/>
    <property type="evidence" value="ECO:0007669"/>
    <property type="project" value="UniProtKB-SubCell"/>
</dbReference>
<evidence type="ECO:0000259" key="6">
    <source>
        <dbReference type="Pfam" id="PF07980"/>
    </source>
</evidence>